<name>A0ABQ7K7A4_9FUNG</name>
<sequence length="114" mass="13068">MADASILKHLQITTLGHMEDDGVLELLTTGGLNTVAMLSSQAWGCKDIEMLDLEIEIMFKQENVIRVLEEMVEAEWEFIQYKTRHRAYPWVIGSPDLLREYFGLIQGMSKLHSV</sequence>
<reference evidence="1 2" key="1">
    <citation type="journal article" date="2020" name="Fungal Divers.">
        <title>Resolving the Mortierellaceae phylogeny through synthesis of multi-gene phylogenetics and phylogenomics.</title>
        <authorList>
            <person name="Vandepol N."/>
            <person name="Liber J."/>
            <person name="Desiro A."/>
            <person name="Na H."/>
            <person name="Kennedy M."/>
            <person name="Barry K."/>
            <person name="Grigoriev I.V."/>
            <person name="Miller A.N."/>
            <person name="O'Donnell K."/>
            <person name="Stajich J.E."/>
            <person name="Bonito G."/>
        </authorList>
    </citation>
    <scope>NUCLEOTIDE SEQUENCE [LARGE SCALE GENOMIC DNA]</scope>
    <source>
        <strain evidence="1 2">AD045</strain>
    </source>
</reference>
<dbReference type="EMBL" id="JAAAIM010000204">
    <property type="protein sequence ID" value="KAG0292287.1"/>
    <property type="molecule type" value="Genomic_DNA"/>
</dbReference>
<evidence type="ECO:0000313" key="1">
    <source>
        <dbReference type="EMBL" id="KAG0292287.1"/>
    </source>
</evidence>
<accession>A0ABQ7K7A4</accession>
<dbReference type="Proteomes" id="UP001194696">
    <property type="component" value="Unassembled WGS sequence"/>
</dbReference>
<comment type="caution">
    <text evidence="1">The sequence shown here is derived from an EMBL/GenBank/DDBJ whole genome shotgun (WGS) entry which is preliminary data.</text>
</comment>
<proteinExistence type="predicted"/>
<organism evidence="1 2">
    <name type="scientific">Linnemannia gamsii</name>
    <dbReference type="NCBI Taxonomy" id="64522"/>
    <lineage>
        <taxon>Eukaryota</taxon>
        <taxon>Fungi</taxon>
        <taxon>Fungi incertae sedis</taxon>
        <taxon>Mucoromycota</taxon>
        <taxon>Mortierellomycotina</taxon>
        <taxon>Mortierellomycetes</taxon>
        <taxon>Mortierellales</taxon>
        <taxon>Mortierellaceae</taxon>
        <taxon>Linnemannia</taxon>
    </lineage>
</organism>
<gene>
    <name evidence="1" type="ORF">BGZ96_004369</name>
</gene>
<keyword evidence="2" id="KW-1185">Reference proteome</keyword>
<protein>
    <submittedName>
        <fullName evidence="1">Uncharacterized protein</fullName>
    </submittedName>
</protein>
<evidence type="ECO:0000313" key="2">
    <source>
        <dbReference type="Proteomes" id="UP001194696"/>
    </source>
</evidence>